<dbReference type="InterPro" id="IPR005047">
    <property type="entry name" value="7TM_GPCR_serpentine_rcpt_Srxa"/>
</dbReference>
<sequence length="303" mass="35945">MDWIKILTYATHLFSYSFNIILLYVVAKNSKVIKTKGYITHMIWVELVLNFCQHFSVEYVLEAEDESSLHFLESVCVLFMTLQMWTVNTIRYIMTFLMAANRFVCIINPRFSKFFDSETVTFFGVGIWILAFIGSWYLLLLGCFPRFDSETFVLDTECNYLIWPDFVYKSHYLLILTLILNVMIVVYAKLRRSGVFKVVIARVSVIAANRRSRHETMFIIQSLIVFIFMAYDAVYTSLRKIYEPQFNQLPNNFQIFLGWLNIFSANYINFLIYFLFHKSNRLLVLRTIFCDPKWLKNIKVRPS</sequence>
<dbReference type="Gene3D" id="1.20.1070.10">
    <property type="entry name" value="Rhodopsin 7-helix transmembrane proteins"/>
    <property type="match status" value="1"/>
</dbReference>
<dbReference type="PaxDb" id="6239-C08B6.13"/>
<evidence type="ECO:0000313" key="4">
    <source>
        <dbReference type="WormBase" id="C08B6.13"/>
    </source>
</evidence>
<evidence type="ECO:0000313" key="2">
    <source>
        <dbReference type="EMBL" id="CAI46558.2"/>
    </source>
</evidence>
<dbReference type="AlphaFoldDB" id="Q5FC58"/>
<dbReference type="eggNOG" id="ENOG502TCQ6">
    <property type="taxonomic scope" value="Eukaryota"/>
</dbReference>
<dbReference type="EMBL" id="BX284605">
    <property type="protein sequence ID" value="CAI46558.2"/>
    <property type="molecule type" value="Genomic_DNA"/>
</dbReference>
<dbReference type="PhylomeDB" id="Q5FC58"/>
<dbReference type="InParanoid" id="Q5FC58"/>
<organism evidence="2 3">
    <name type="scientific">Caenorhabditis elegans</name>
    <dbReference type="NCBI Taxonomy" id="6239"/>
    <lineage>
        <taxon>Eukaryota</taxon>
        <taxon>Metazoa</taxon>
        <taxon>Ecdysozoa</taxon>
        <taxon>Nematoda</taxon>
        <taxon>Chromadorea</taxon>
        <taxon>Rhabditida</taxon>
        <taxon>Rhabditina</taxon>
        <taxon>Rhabditomorpha</taxon>
        <taxon>Rhabditoidea</taxon>
        <taxon>Rhabditidae</taxon>
        <taxon>Peloderinae</taxon>
        <taxon>Caenorhabditis</taxon>
    </lineage>
</organism>
<dbReference type="Proteomes" id="UP000001940">
    <property type="component" value="Chromosome V"/>
</dbReference>
<dbReference type="CTD" id="3564992"/>
<keyword evidence="3" id="KW-1185">Reference proteome</keyword>
<name>Q5FC58_CAEEL</name>
<keyword evidence="1" id="KW-0812">Transmembrane</keyword>
<dbReference type="WormBase" id="C08B6.13">
    <property type="protein sequence ID" value="CE38145"/>
    <property type="gene ID" value="WBGene00044012"/>
    <property type="gene designation" value="srxa-19"/>
</dbReference>
<reference evidence="2 3" key="1">
    <citation type="journal article" date="1998" name="Science">
        <title>Genome sequence of the nematode C. elegans: a platform for investigating biology.</title>
        <authorList>
            <consortium name="The C. elegans sequencing consortium"/>
            <person name="Sulson J.E."/>
            <person name="Waterston R."/>
        </authorList>
    </citation>
    <scope>NUCLEOTIDE SEQUENCE [LARGE SCALE GENOMIC DNA]</scope>
    <source>
        <strain evidence="2 3">Bristol N2</strain>
    </source>
</reference>
<dbReference type="PANTHER" id="PTHR23018">
    <property type="entry name" value="SERPENTINE RECEPTOR, CLASS XA-RELATED"/>
    <property type="match status" value="1"/>
</dbReference>
<feature type="transmembrane region" description="Helical" evidence="1">
    <location>
        <begin position="120"/>
        <end position="139"/>
    </location>
</feature>
<gene>
    <name evidence="2 4" type="primary">srxa-19</name>
    <name evidence="4" type="ORF">C08B6.13</name>
    <name evidence="2" type="ORF">CELE_C08B6.13</name>
</gene>
<evidence type="ECO:0000313" key="3">
    <source>
        <dbReference type="Proteomes" id="UP000001940"/>
    </source>
</evidence>
<keyword evidence="1" id="KW-0472">Membrane</keyword>
<dbReference type="STRING" id="6239.C08B6.13.1"/>
<feature type="transmembrane region" description="Helical" evidence="1">
    <location>
        <begin position="255"/>
        <end position="276"/>
    </location>
</feature>
<feature type="transmembrane region" description="Helical" evidence="1">
    <location>
        <begin position="6"/>
        <end position="26"/>
    </location>
</feature>
<dbReference type="AGR" id="WB:WBGene00044012"/>
<dbReference type="UCSC" id="C08B6.13">
    <property type="organism name" value="c. elegans"/>
</dbReference>
<dbReference type="SUPFAM" id="SSF81321">
    <property type="entry name" value="Family A G protein-coupled receptor-like"/>
    <property type="match status" value="1"/>
</dbReference>
<protein>
    <submittedName>
        <fullName evidence="2">G_PROTEIN_RECEP_F1_2 domain-containing protein</fullName>
    </submittedName>
</protein>
<dbReference type="PANTHER" id="PTHR23018:SF15">
    <property type="entry name" value="G_PROTEIN_RECEP_F1_2 DOMAIN-CONTAINING PROTEIN"/>
    <property type="match status" value="1"/>
</dbReference>
<dbReference type="HOGENOM" id="CLU_062504_0_0_1"/>
<proteinExistence type="predicted"/>
<keyword evidence="1" id="KW-1133">Transmembrane helix</keyword>
<accession>Q5FC58</accession>
<evidence type="ECO:0000256" key="1">
    <source>
        <dbReference type="SAM" id="Phobius"/>
    </source>
</evidence>
<dbReference type="RefSeq" id="NP_001023632.1">
    <property type="nucleotide sequence ID" value="NM_001028461.1"/>
</dbReference>
<dbReference type="OMA" id="THMIWVE"/>
<feature type="transmembrane region" description="Helical" evidence="1">
    <location>
        <begin position="170"/>
        <end position="188"/>
    </location>
</feature>
<dbReference type="OrthoDB" id="5840083at2759"/>
<feature type="transmembrane region" description="Helical" evidence="1">
    <location>
        <begin position="218"/>
        <end position="235"/>
    </location>
</feature>
<dbReference type="GeneID" id="3564992"/>
<dbReference type="KEGG" id="cel:CELE_C08B6.13"/>